<dbReference type="SMART" id="SM00230">
    <property type="entry name" value="CysPc"/>
    <property type="match status" value="1"/>
</dbReference>
<dbReference type="Pfam" id="PF01067">
    <property type="entry name" value="Calpain_III"/>
    <property type="match status" value="1"/>
</dbReference>
<evidence type="ECO:0000256" key="3">
    <source>
        <dbReference type="ARBA" id="ARBA00022801"/>
    </source>
</evidence>
<feature type="domain" description="Calpain catalytic" evidence="7">
    <location>
        <begin position="89"/>
        <end position="389"/>
    </location>
</feature>
<evidence type="ECO:0000313" key="9">
    <source>
        <dbReference type="Proteomes" id="UP001347796"/>
    </source>
</evidence>
<dbReference type="InterPro" id="IPR001300">
    <property type="entry name" value="Peptidase_C2_calpain_cat"/>
</dbReference>
<dbReference type="EMBL" id="JAZGQO010000002">
    <property type="protein sequence ID" value="KAK6189908.1"/>
    <property type="molecule type" value="Genomic_DNA"/>
</dbReference>
<dbReference type="PANTHER" id="PTHR10183">
    <property type="entry name" value="CALPAIN"/>
    <property type="match status" value="1"/>
</dbReference>
<keyword evidence="3 6" id="KW-0378">Hydrolase</keyword>
<dbReference type="Gene3D" id="2.60.120.380">
    <property type="match status" value="1"/>
</dbReference>
<dbReference type="InterPro" id="IPR033883">
    <property type="entry name" value="C2_III"/>
</dbReference>
<dbReference type="SUPFAM" id="SSF49758">
    <property type="entry name" value="Calpain large subunit, middle domain (domain III)"/>
    <property type="match status" value="1"/>
</dbReference>
<evidence type="ECO:0000256" key="6">
    <source>
        <dbReference type="PROSITE-ProRule" id="PRU00239"/>
    </source>
</evidence>
<reference evidence="8 9" key="1">
    <citation type="submission" date="2024-01" db="EMBL/GenBank/DDBJ databases">
        <title>The genome of the rayed Mediterranean limpet Patella caerulea (Linnaeus, 1758).</title>
        <authorList>
            <person name="Anh-Thu Weber A."/>
            <person name="Halstead-Nussloch G."/>
        </authorList>
    </citation>
    <scope>NUCLEOTIDE SEQUENCE [LARGE SCALE GENOMIC DNA]</scope>
    <source>
        <strain evidence="8">AATW-2023a</strain>
        <tissue evidence="8">Whole specimen</tissue>
    </source>
</reference>
<dbReference type="Proteomes" id="UP001347796">
    <property type="component" value="Unassembled WGS sequence"/>
</dbReference>
<evidence type="ECO:0000259" key="7">
    <source>
        <dbReference type="PROSITE" id="PS50203"/>
    </source>
</evidence>
<comment type="similarity">
    <text evidence="1">Belongs to the peptidase C2 family.</text>
</comment>
<evidence type="ECO:0000256" key="1">
    <source>
        <dbReference type="ARBA" id="ARBA00007623"/>
    </source>
</evidence>
<dbReference type="InterPro" id="IPR038765">
    <property type="entry name" value="Papain-like_cys_pep_sf"/>
</dbReference>
<dbReference type="InterPro" id="IPR022682">
    <property type="entry name" value="Calpain_domain_III"/>
</dbReference>
<dbReference type="PRINTS" id="PR00704">
    <property type="entry name" value="CALPAIN"/>
</dbReference>
<keyword evidence="9" id="KW-1185">Reference proteome</keyword>
<dbReference type="GO" id="GO:0006508">
    <property type="term" value="P:proteolysis"/>
    <property type="evidence" value="ECO:0007669"/>
    <property type="project" value="UniProtKB-KW"/>
</dbReference>
<dbReference type="GO" id="GO:0004198">
    <property type="term" value="F:calcium-dependent cysteine-type endopeptidase activity"/>
    <property type="evidence" value="ECO:0007669"/>
    <property type="project" value="InterPro"/>
</dbReference>
<feature type="active site" evidence="5 6">
    <location>
        <position position="329"/>
    </location>
</feature>
<evidence type="ECO:0000256" key="5">
    <source>
        <dbReference type="PIRSR" id="PIRSR622684-1"/>
    </source>
</evidence>
<dbReference type="SUPFAM" id="SSF54001">
    <property type="entry name" value="Cysteine proteinases"/>
    <property type="match status" value="1"/>
</dbReference>
<dbReference type="AlphaFoldDB" id="A0AAN8K037"/>
<protein>
    <recommendedName>
        <fullName evidence="7">Calpain catalytic domain-containing protein</fullName>
    </recommendedName>
</protein>
<dbReference type="FunFam" id="3.90.70.10:FF:000054">
    <property type="entry name" value="Calpain 14"/>
    <property type="match status" value="1"/>
</dbReference>
<dbReference type="SMART" id="SM00720">
    <property type="entry name" value="calpain_III"/>
    <property type="match status" value="1"/>
</dbReference>
<evidence type="ECO:0000256" key="2">
    <source>
        <dbReference type="ARBA" id="ARBA00022670"/>
    </source>
</evidence>
<gene>
    <name evidence="8" type="ORF">SNE40_001878</name>
</gene>
<dbReference type="InterPro" id="IPR000169">
    <property type="entry name" value="Pept_cys_AS"/>
</dbReference>
<dbReference type="CDD" id="cd00214">
    <property type="entry name" value="Calpain_III"/>
    <property type="match status" value="1"/>
</dbReference>
<name>A0AAN8K037_PATCE</name>
<dbReference type="Pfam" id="PF00648">
    <property type="entry name" value="Peptidase_C2"/>
    <property type="match status" value="1"/>
</dbReference>
<dbReference type="Gene3D" id="3.90.70.10">
    <property type="entry name" value="Cysteine proteinases"/>
    <property type="match status" value="1"/>
</dbReference>
<evidence type="ECO:0000256" key="4">
    <source>
        <dbReference type="ARBA" id="ARBA00022807"/>
    </source>
</evidence>
<sequence>MGSGASSTSKVVCENVNNNDKDMCRSQNEKRSTIQNSNKFSIRNRKSKLSSFSITVDSDDGDNIIEDKFILTTRNEVQYICNQLTRNKLYCDPHFPANDRVLFFNGYHNDRVIKWIRPQDLVLDGTEPEMMIDGVTRDDIQQGILGDCWFLSSCAAVSQQQRFMKTILPKDQPLCGQGYKGVVCFRFWRFGDWVEVYIDDRLPTVNRKLIYAHCTEANEFWVALIEKAYAKLRGCYQSLEGGQTMDALVDLTGGLAERYMLEEYDPNMYRLILRAHKNGAFITCSRKGDWNDSTKSDATGLVSGHAYTITCVIKIKHQMGEEKLLRIRNPWGDATEWKGSWSDNDVNWKWVDSETKQMMDIQSKDDGEFWMSFKDFYRHFQEVTICLTGPDFDGDGVSDAVGHMEMISGQWKGKSAGGSRNNLDLFTNNPQYLLTLTEPDDFNLQTDDPELEGMCSVVIALMQEQKPTREADQNSHQQIAFVIYEIDNPNERLTKRYFHSHHERGRSGLYINYREVSGRFELSPGHYVIIPSMFQPHIEGRFLIRVFGEKKFSLTRLL</sequence>
<keyword evidence="2 6" id="KW-0645">Protease</keyword>
<keyword evidence="4 6" id="KW-0788">Thiol protease</keyword>
<dbReference type="PROSITE" id="PS50203">
    <property type="entry name" value="CALPAIN_CAT"/>
    <property type="match status" value="1"/>
</dbReference>
<dbReference type="PANTHER" id="PTHR10183:SF379">
    <property type="entry name" value="CALPAIN-5"/>
    <property type="match status" value="1"/>
</dbReference>
<comment type="caution">
    <text evidence="8">The sequence shown here is derived from an EMBL/GenBank/DDBJ whole genome shotgun (WGS) entry which is preliminary data.</text>
</comment>
<dbReference type="PROSITE" id="PS00139">
    <property type="entry name" value="THIOL_PROTEASE_CYS"/>
    <property type="match status" value="1"/>
</dbReference>
<evidence type="ECO:0000313" key="8">
    <source>
        <dbReference type="EMBL" id="KAK6189908.1"/>
    </source>
</evidence>
<proteinExistence type="inferred from homology"/>
<dbReference type="CDD" id="cd00044">
    <property type="entry name" value="CysPc"/>
    <property type="match status" value="1"/>
</dbReference>
<feature type="active site" evidence="5 6">
    <location>
        <position position="148"/>
    </location>
</feature>
<dbReference type="GO" id="GO:0005737">
    <property type="term" value="C:cytoplasm"/>
    <property type="evidence" value="ECO:0007669"/>
    <property type="project" value="TreeGrafter"/>
</dbReference>
<dbReference type="InterPro" id="IPR022684">
    <property type="entry name" value="Calpain_cysteine_protease"/>
</dbReference>
<feature type="active site" evidence="5 6">
    <location>
        <position position="305"/>
    </location>
</feature>
<dbReference type="InterPro" id="IPR036213">
    <property type="entry name" value="Calpain_III_sf"/>
</dbReference>
<organism evidence="8 9">
    <name type="scientific">Patella caerulea</name>
    <name type="common">Rayed Mediterranean limpet</name>
    <dbReference type="NCBI Taxonomy" id="87958"/>
    <lineage>
        <taxon>Eukaryota</taxon>
        <taxon>Metazoa</taxon>
        <taxon>Spiralia</taxon>
        <taxon>Lophotrochozoa</taxon>
        <taxon>Mollusca</taxon>
        <taxon>Gastropoda</taxon>
        <taxon>Patellogastropoda</taxon>
        <taxon>Patelloidea</taxon>
        <taxon>Patellidae</taxon>
        <taxon>Patella</taxon>
    </lineage>
</organism>
<accession>A0AAN8K037</accession>
<dbReference type="InterPro" id="IPR022683">
    <property type="entry name" value="Calpain_III"/>
</dbReference>